<dbReference type="InterPro" id="IPR045868">
    <property type="entry name" value="Znf_C3H13/40"/>
</dbReference>
<dbReference type="PANTHER" id="PTHR38160:SF1">
    <property type="entry name" value="ZINC FINGER CCCH DOMAIN-CONTAINING PROTEIN 40"/>
    <property type="match status" value="1"/>
</dbReference>
<sequence length="95" mass="10759">GRQDPRGGRDLRERLDRRRSPSTNSLERGDSRGLHSSRGDSPRSSGRRVDRESRKRKQFDGHSDHSGKISDGNDDHIKDGRRAASDAKIRVIEQV</sequence>
<comment type="caution">
    <text evidence="2">The sequence shown here is derived from an EMBL/GenBank/DDBJ whole genome shotgun (WGS) entry which is preliminary data.</text>
</comment>
<dbReference type="OrthoDB" id="665283at2759"/>
<proteinExistence type="predicted"/>
<gene>
    <name evidence="2" type="ORF">M569_03818</name>
</gene>
<protein>
    <submittedName>
        <fullName evidence="2">Uncharacterized protein</fullName>
    </submittedName>
</protein>
<reference evidence="2 3" key="1">
    <citation type="journal article" date="2013" name="BMC Genomics">
        <title>The miniature genome of a carnivorous plant Genlisea aurea contains a low number of genes and short non-coding sequences.</title>
        <authorList>
            <person name="Leushkin E.V."/>
            <person name="Sutormin R.A."/>
            <person name="Nabieva E.R."/>
            <person name="Penin A.A."/>
            <person name="Kondrashov A.S."/>
            <person name="Logacheva M.D."/>
        </authorList>
    </citation>
    <scope>NUCLEOTIDE SEQUENCE [LARGE SCALE GENOMIC DNA]</scope>
</reference>
<keyword evidence="3" id="KW-1185">Reference proteome</keyword>
<dbReference type="GO" id="GO:0046872">
    <property type="term" value="F:metal ion binding"/>
    <property type="evidence" value="ECO:0007669"/>
    <property type="project" value="InterPro"/>
</dbReference>
<dbReference type="AlphaFoldDB" id="S8D0V2"/>
<evidence type="ECO:0000313" key="3">
    <source>
        <dbReference type="Proteomes" id="UP000015453"/>
    </source>
</evidence>
<feature type="region of interest" description="Disordered" evidence="1">
    <location>
        <begin position="1"/>
        <end position="85"/>
    </location>
</feature>
<feature type="compositionally biased region" description="Basic and acidic residues" evidence="1">
    <location>
        <begin position="1"/>
        <end position="19"/>
    </location>
</feature>
<dbReference type="PANTHER" id="PTHR38160">
    <property type="entry name" value="ZINC FINGER CCCH DOMAIN-CONTAINING PROTEIN 40"/>
    <property type="match status" value="1"/>
</dbReference>
<feature type="compositionally biased region" description="Basic and acidic residues" evidence="1">
    <location>
        <begin position="27"/>
        <end position="85"/>
    </location>
</feature>
<name>S8D0V2_9LAMI</name>
<feature type="non-terminal residue" evidence="2">
    <location>
        <position position="1"/>
    </location>
</feature>
<evidence type="ECO:0000256" key="1">
    <source>
        <dbReference type="SAM" id="MobiDB-lite"/>
    </source>
</evidence>
<accession>S8D0V2</accession>
<dbReference type="EMBL" id="AUSU01001470">
    <property type="protein sequence ID" value="EPS70941.1"/>
    <property type="molecule type" value="Genomic_DNA"/>
</dbReference>
<organism evidence="2 3">
    <name type="scientific">Genlisea aurea</name>
    <dbReference type="NCBI Taxonomy" id="192259"/>
    <lineage>
        <taxon>Eukaryota</taxon>
        <taxon>Viridiplantae</taxon>
        <taxon>Streptophyta</taxon>
        <taxon>Embryophyta</taxon>
        <taxon>Tracheophyta</taxon>
        <taxon>Spermatophyta</taxon>
        <taxon>Magnoliopsida</taxon>
        <taxon>eudicotyledons</taxon>
        <taxon>Gunneridae</taxon>
        <taxon>Pentapetalae</taxon>
        <taxon>asterids</taxon>
        <taxon>lamiids</taxon>
        <taxon>Lamiales</taxon>
        <taxon>Lentibulariaceae</taxon>
        <taxon>Genlisea</taxon>
    </lineage>
</organism>
<dbReference type="Proteomes" id="UP000015453">
    <property type="component" value="Unassembled WGS sequence"/>
</dbReference>
<evidence type="ECO:0000313" key="2">
    <source>
        <dbReference type="EMBL" id="EPS70941.1"/>
    </source>
</evidence>
<feature type="non-terminal residue" evidence="2">
    <location>
        <position position="95"/>
    </location>
</feature>